<dbReference type="Proteomes" id="UP000177416">
    <property type="component" value="Unassembled WGS sequence"/>
</dbReference>
<evidence type="ECO:0000313" key="1">
    <source>
        <dbReference type="EMBL" id="OGG12615.1"/>
    </source>
</evidence>
<gene>
    <name evidence="1" type="ORF">A2875_05385</name>
</gene>
<organism evidence="1 2">
    <name type="scientific">Candidatus Gottesmanbacteria bacterium RIFCSPHIGHO2_01_FULL_46_14</name>
    <dbReference type="NCBI Taxonomy" id="1798380"/>
    <lineage>
        <taxon>Bacteria</taxon>
        <taxon>Candidatus Gottesmaniibacteriota</taxon>
    </lineage>
</organism>
<sequence length="105" mass="11603">MDNGETLKCPIDGHTCRRAACLENPPDPQCTQAAKNLAIASIVFGRLDAQLVNPDKDPHQLDLTVLDAKAIEIVCKPLKVDPRLMIDYIQENLVSPGMEYTVRAF</sequence>
<reference evidence="1 2" key="1">
    <citation type="journal article" date="2016" name="Nat. Commun.">
        <title>Thousands of microbial genomes shed light on interconnected biogeochemical processes in an aquifer system.</title>
        <authorList>
            <person name="Anantharaman K."/>
            <person name="Brown C.T."/>
            <person name="Hug L.A."/>
            <person name="Sharon I."/>
            <person name="Castelle C.J."/>
            <person name="Probst A.J."/>
            <person name="Thomas B.C."/>
            <person name="Singh A."/>
            <person name="Wilkins M.J."/>
            <person name="Karaoz U."/>
            <person name="Brodie E.L."/>
            <person name="Williams K.H."/>
            <person name="Hubbard S.S."/>
            <person name="Banfield J.F."/>
        </authorList>
    </citation>
    <scope>NUCLEOTIDE SEQUENCE [LARGE SCALE GENOMIC DNA]</scope>
</reference>
<dbReference type="EMBL" id="MFJJ01000058">
    <property type="protein sequence ID" value="OGG12615.1"/>
    <property type="molecule type" value="Genomic_DNA"/>
</dbReference>
<name>A0A1F5ZJW5_9BACT</name>
<protein>
    <submittedName>
        <fullName evidence="1">Uncharacterized protein</fullName>
    </submittedName>
</protein>
<dbReference type="AlphaFoldDB" id="A0A1F5ZJW5"/>
<accession>A0A1F5ZJW5</accession>
<evidence type="ECO:0000313" key="2">
    <source>
        <dbReference type="Proteomes" id="UP000177416"/>
    </source>
</evidence>
<proteinExistence type="predicted"/>
<comment type="caution">
    <text evidence="1">The sequence shown here is derived from an EMBL/GenBank/DDBJ whole genome shotgun (WGS) entry which is preliminary data.</text>
</comment>